<evidence type="ECO:0000313" key="2">
    <source>
        <dbReference type="EMBL" id="SFM03095.1"/>
    </source>
</evidence>
<dbReference type="EMBL" id="FOTS01000034">
    <property type="protein sequence ID" value="SFM03095.1"/>
    <property type="molecule type" value="Genomic_DNA"/>
</dbReference>
<gene>
    <name evidence="2" type="ORF">SAMN04490355_103436</name>
</gene>
<dbReference type="SUPFAM" id="SSF51658">
    <property type="entry name" value="Xylose isomerase-like"/>
    <property type="match status" value="1"/>
</dbReference>
<sequence length="288" mass="32621">MIKAAFEIVCFIGKVRTINRLLFGISGLPIGKGQKFNYASGITYLKGVGLDAMELLFVRSVNVSDKNKDAILENKLKHDFYLSAHGSYYINLNANERQKQEESMQRIINAAEALAKIQGRSLIFHPGFYLKDSKEMTYETIRQNLSKLPYKGIDYRLETTGKGTQFGTLEELVSLCKEVSSCKLCVDFAHIHARNNGILKKYDDFAKLLQYIADQLGRAALHDLHIHMGGIQYSEKGERNHLPLEESDFNFTACLQALKDYDVKGCVICEGPRVEYDALLLKKTYETL</sequence>
<dbReference type="STRING" id="1123291.SAMN04490355_103436"/>
<dbReference type="GO" id="GO:0008270">
    <property type="term" value="F:zinc ion binding"/>
    <property type="evidence" value="ECO:0007669"/>
    <property type="project" value="InterPro"/>
</dbReference>
<dbReference type="InterPro" id="IPR001719">
    <property type="entry name" value="AP_endonuc_2"/>
</dbReference>
<protein>
    <submittedName>
        <fullName evidence="2">Deoxyribonuclease-4</fullName>
    </submittedName>
</protein>
<dbReference type="AlphaFoldDB" id="A0A1I4MJ58"/>
<keyword evidence="3" id="KW-1185">Reference proteome</keyword>
<dbReference type="Proteomes" id="UP000199520">
    <property type="component" value="Unassembled WGS sequence"/>
</dbReference>
<organism evidence="2 3">
    <name type="scientific">Pelosinus propionicus DSM 13327</name>
    <dbReference type="NCBI Taxonomy" id="1123291"/>
    <lineage>
        <taxon>Bacteria</taxon>
        <taxon>Bacillati</taxon>
        <taxon>Bacillota</taxon>
        <taxon>Negativicutes</taxon>
        <taxon>Selenomonadales</taxon>
        <taxon>Sporomusaceae</taxon>
        <taxon>Pelosinus</taxon>
    </lineage>
</organism>
<dbReference type="GO" id="GO:0008081">
    <property type="term" value="F:phosphoric diester hydrolase activity"/>
    <property type="evidence" value="ECO:0007669"/>
    <property type="project" value="TreeGrafter"/>
</dbReference>
<dbReference type="GO" id="GO:0003677">
    <property type="term" value="F:DNA binding"/>
    <property type="evidence" value="ECO:0007669"/>
    <property type="project" value="InterPro"/>
</dbReference>
<reference evidence="3" key="1">
    <citation type="submission" date="2016-10" db="EMBL/GenBank/DDBJ databases">
        <authorList>
            <person name="Varghese N."/>
            <person name="Submissions S."/>
        </authorList>
    </citation>
    <scope>NUCLEOTIDE SEQUENCE [LARGE SCALE GENOMIC DNA]</scope>
    <source>
        <strain evidence="3">DSM 13327</strain>
    </source>
</reference>
<dbReference type="Gene3D" id="3.20.20.150">
    <property type="entry name" value="Divalent-metal-dependent TIM barrel enzymes"/>
    <property type="match status" value="1"/>
</dbReference>
<evidence type="ECO:0000313" key="3">
    <source>
        <dbReference type="Proteomes" id="UP000199520"/>
    </source>
</evidence>
<accession>A0A1I4MJ58</accession>
<evidence type="ECO:0000259" key="1">
    <source>
        <dbReference type="Pfam" id="PF01261"/>
    </source>
</evidence>
<dbReference type="InterPro" id="IPR013022">
    <property type="entry name" value="Xyl_isomerase-like_TIM-brl"/>
</dbReference>
<dbReference type="CDD" id="cd00019">
    <property type="entry name" value="AP2Ec"/>
    <property type="match status" value="1"/>
</dbReference>
<dbReference type="GO" id="GO:0006284">
    <property type="term" value="P:base-excision repair"/>
    <property type="evidence" value="ECO:0007669"/>
    <property type="project" value="TreeGrafter"/>
</dbReference>
<dbReference type="PANTHER" id="PTHR21445">
    <property type="entry name" value="ENDONUCLEASE IV ENDODEOXYRIBONUCLEASE IV"/>
    <property type="match status" value="1"/>
</dbReference>
<dbReference type="FunFam" id="3.20.20.150:FF:000017">
    <property type="entry name" value="Endonuclease IV related protein"/>
    <property type="match status" value="1"/>
</dbReference>
<dbReference type="SMART" id="SM00518">
    <property type="entry name" value="AP2Ec"/>
    <property type="match status" value="1"/>
</dbReference>
<feature type="domain" description="Xylose isomerase-like TIM barrel" evidence="1">
    <location>
        <begin position="45"/>
        <end position="273"/>
    </location>
</feature>
<dbReference type="PANTHER" id="PTHR21445:SF0">
    <property type="entry name" value="APURINIC-APYRIMIDINIC ENDONUCLEASE"/>
    <property type="match status" value="1"/>
</dbReference>
<dbReference type="Pfam" id="PF01261">
    <property type="entry name" value="AP_endonuc_2"/>
    <property type="match status" value="1"/>
</dbReference>
<proteinExistence type="predicted"/>
<name>A0A1I4MJ58_9FIRM</name>
<dbReference type="InterPro" id="IPR036237">
    <property type="entry name" value="Xyl_isomerase-like_sf"/>
</dbReference>
<dbReference type="GO" id="GO:0003906">
    <property type="term" value="F:DNA-(apurinic or apyrimidinic site) endonuclease activity"/>
    <property type="evidence" value="ECO:0007669"/>
    <property type="project" value="TreeGrafter"/>
</dbReference>